<dbReference type="CDD" id="cd01189">
    <property type="entry name" value="INT_ICEBs1_C_like"/>
    <property type="match status" value="1"/>
</dbReference>
<name>A0A1B5FWZ8_ENTFC</name>
<dbReference type="PANTHER" id="PTHR30349:SF64">
    <property type="entry name" value="PROPHAGE INTEGRASE INTD-RELATED"/>
    <property type="match status" value="1"/>
</dbReference>
<dbReference type="EMBL" id="MVGJ01000011">
    <property type="protein sequence ID" value="OOL83701.1"/>
    <property type="molecule type" value="Genomic_DNA"/>
</dbReference>
<gene>
    <name evidence="6" type="ORF">B1P95_02550</name>
    <name evidence="5" type="ORF">GBM73_10205</name>
</gene>
<dbReference type="PROSITE" id="PS51898">
    <property type="entry name" value="TYR_RECOMBINASE"/>
    <property type="match status" value="1"/>
</dbReference>
<dbReference type="EMBL" id="WEFP01000001">
    <property type="protein sequence ID" value="KAB7577669.1"/>
    <property type="molecule type" value="Genomic_DNA"/>
</dbReference>
<dbReference type="SUPFAM" id="SSF56349">
    <property type="entry name" value="DNA breaking-rejoining enzymes"/>
    <property type="match status" value="1"/>
</dbReference>
<dbReference type="InterPro" id="IPR011010">
    <property type="entry name" value="DNA_brk_join_enz"/>
</dbReference>
<evidence type="ECO:0000313" key="7">
    <source>
        <dbReference type="Proteomes" id="UP000191171"/>
    </source>
</evidence>
<accession>A0A1B5FWZ8</accession>
<evidence type="ECO:0000256" key="3">
    <source>
        <dbReference type="ARBA" id="ARBA00023172"/>
    </source>
</evidence>
<evidence type="ECO:0000313" key="5">
    <source>
        <dbReference type="EMBL" id="KAB7577669.1"/>
    </source>
</evidence>
<sequence length="408" mass="47699">MPTKLSNGKYKTNLRYPKKFREITGITSEKYQKVFPTRQLAIKAENAMKRKIETVLREENANSLELKGKIKFKEFYESKWLPRYELGQTTRSKRAPSYVTISNTKDIFRLHILPMFGEYAMNYLNSNTEIISDELTKKSKEYANIKIIKGYVRSMFDIAEILNYIEFNRTTKIIQCITAPKKIALEERRIREGNQALSSEELIAWIEAVNTDLNNHLLTLHDYTLFMLTLYLGDRKSETYALQWKYIDFEKQTVRLKHALDKYQKKKFTKGRKDTVIQVPEIVMALLSKWKSVQAEQLLRLKINQTPDQYLFTYTKPSGEVNCPVHADYLNYRINSIKRRHPELAHLSPHKLRHTYATIARQGGANMNQISSALTHSDISTTRIYVNTPDVVDKTVFEAFQRGLNKCD</sequence>
<organism evidence="6 7">
    <name type="scientific">Enterococcus faecium</name>
    <name type="common">Streptococcus faecium</name>
    <dbReference type="NCBI Taxonomy" id="1352"/>
    <lineage>
        <taxon>Bacteria</taxon>
        <taxon>Bacillati</taxon>
        <taxon>Bacillota</taxon>
        <taxon>Bacilli</taxon>
        <taxon>Lactobacillales</taxon>
        <taxon>Enterococcaceae</taxon>
        <taxon>Enterococcus</taxon>
    </lineage>
</organism>
<feature type="domain" description="Tyr recombinase" evidence="4">
    <location>
        <begin position="192"/>
        <end position="398"/>
    </location>
</feature>
<dbReference type="Gene3D" id="1.10.150.130">
    <property type="match status" value="1"/>
</dbReference>
<proteinExistence type="inferred from homology"/>
<dbReference type="RefSeq" id="WP_002297291.1">
    <property type="nucleotide sequence ID" value="NZ_CAMRRA010000008.1"/>
</dbReference>
<dbReference type="InterPro" id="IPR010998">
    <property type="entry name" value="Integrase_recombinase_N"/>
</dbReference>
<evidence type="ECO:0000313" key="8">
    <source>
        <dbReference type="Proteomes" id="UP000469871"/>
    </source>
</evidence>
<evidence type="ECO:0000313" key="6">
    <source>
        <dbReference type="EMBL" id="OOL83701.1"/>
    </source>
</evidence>
<comment type="similarity">
    <text evidence="1">Belongs to the 'phage' integrase family.</text>
</comment>
<dbReference type="InterPro" id="IPR013762">
    <property type="entry name" value="Integrase-like_cat_sf"/>
</dbReference>
<reference evidence="5 8" key="2">
    <citation type="submission" date="2019-10" db="EMBL/GenBank/DDBJ databases">
        <title>Evolutionary dynamics of vancomycin-resistant Enterococcus faecium during gastrointestinal tract colonization and bloodstream infection in immunocompromised pediatric patients.</title>
        <authorList>
            <person name="Chilambi G.S."/>
            <person name="Nordstrom H.R."/>
            <person name="Evans D.R."/>
            <person name="Ferrolino J."/>
            <person name="Hayden R.T."/>
            <person name="Maron G.M."/>
            <person name="Vo A.N."/>
            <person name="Gilmore M.S."/>
            <person name="Wolf J."/>
            <person name="Rosch J.W."/>
            <person name="Van Tyne D."/>
        </authorList>
    </citation>
    <scope>NUCLEOTIDE SEQUENCE [LARGE SCALE GENOMIC DNA]</scope>
    <source>
        <strain evidence="5 8">VRECG27</strain>
    </source>
</reference>
<protein>
    <submittedName>
        <fullName evidence="6">Site-specific integrase</fullName>
    </submittedName>
</protein>
<dbReference type="InterPro" id="IPR002104">
    <property type="entry name" value="Integrase_catalytic"/>
</dbReference>
<dbReference type="GO" id="GO:0015074">
    <property type="term" value="P:DNA integration"/>
    <property type="evidence" value="ECO:0007669"/>
    <property type="project" value="InterPro"/>
</dbReference>
<evidence type="ECO:0000256" key="2">
    <source>
        <dbReference type="ARBA" id="ARBA00023125"/>
    </source>
</evidence>
<dbReference type="GO" id="GO:0006310">
    <property type="term" value="P:DNA recombination"/>
    <property type="evidence" value="ECO:0007669"/>
    <property type="project" value="UniProtKB-KW"/>
</dbReference>
<evidence type="ECO:0000259" key="4">
    <source>
        <dbReference type="PROSITE" id="PS51898"/>
    </source>
</evidence>
<dbReference type="Gene3D" id="1.10.443.10">
    <property type="entry name" value="Intergrase catalytic core"/>
    <property type="match status" value="1"/>
</dbReference>
<dbReference type="AlphaFoldDB" id="A0A1B5FWZ8"/>
<reference evidence="6 7" key="1">
    <citation type="submission" date="2017-02" db="EMBL/GenBank/DDBJ databases">
        <title>Clonality and virulence of isolates of VRE in Hematopoietic Stem Cell Transplanted (HSCT) patients.</title>
        <authorList>
            <person name="Marchi A.P."/>
            <person name="Martins R.C."/>
            <person name="Marie S.K."/>
            <person name="Levin A.S."/>
            <person name="Costa S.F."/>
        </authorList>
    </citation>
    <scope>NUCLEOTIDE SEQUENCE [LARGE SCALE GENOMIC DNA]</scope>
    <source>
        <strain evidence="6 7">LIM1759</strain>
    </source>
</reference>
<dbReference type="Proteomes" id="UP000469871">
    <property type="component" value="Unassembled WGS sequence"/>
</dbReference>
<dbReference type="Pfam" id="PF00589">
    <property type="entry name" value="Phage_integrase"/>
    <property type="match status" value="1"/>
</dbReference>
<evidence type="ECO:0000256" key="1">
    <source>
        <dbReference type="ARBA" id="ARBA00008857"/>
    </source>
</evidence>
<dbReference type="InterPro" id="IPR050090">
    <property type="entry name" value="Tyrosine_recombinase_XerCD"/>
</dbReference>
<keyword evidence="3" id="KW-0233">DNA recombination</keyword>
<dbReference type="GO" id="GO:0003677">
    <property type="term" value="F:DNA binding"/>
    <property type="evidence" value="ECO:0007669"/>
    <property type="project" value="UniProtKB-KW"/>
</dbReference>
<dbReference type="PANTHER" id="PTHR30349">
    <property type="entry name" value="PHAGE INTEGRASE-RELATED"/>
    <property type="match status" value="1"/>
</dbReference>
<keyword evidence="2" id="KW-0238">DNA-binding</keyword>
<comment type="caution">
    <text evidence="6">The sequence shown here is derived from an EMBL/GenBank/DDBJ whole genome shotgun (WGS) entry which is preliminary data.</text>
</comment>
<dbReference type="Proteomes" id="UP000191171">
    <property type="component" value="Unassembled WGS sequence"/>
</dbReference>